<evidence type="ECO:0000313" key="2">
    <source>
        <dbReference type="EMBL" id="OXA41407.1"/>
    </source>
</evidence>
<protein>
    <submittedName>
        <fullName evidence="2">Uncharacterized protein</fullName>
    </submittedName>
</protein>
<feature type="transmembrane region" description="Helical" evidence="1">
    <location>
        <begin position="557"/>
        <end position="580"/>
    </location>
</feature>
<dbReference type="Proteomes" id="UP000198287">
    <property type="component" value="Unassembled WGS sequence"/>
</dbReference>
<organism evidence="2 3">
    <name type="scientific">Folsomia candida</name>
    <name type="common">Springtail</name>
    <dbReference type="NCBI Taxonomy" id="158441"/>
    <lineage>
        <taxon>Eukaryota</taxon>
        <taxon>Metazoa</taxon>
        <taxon>Ecdysozoa</taxon>
        <taxon>Arthropoda</taxon>
        <taxon>Hexapoda</taxon>
        <taxon>Collembola</taxon>
        <taxon>Entomobryomorpha</taxon>
        <taxon>Isotomoidea</taxon>
        <taxon>Isotomidae</taxon>
        <taxon>Proisotominae</taxon>
        <taxon>Folsomia</taxon>
    </lineage>
</organism>
<keyword evidence="3" id="KW-1185">Reference proteome</keyword>
<dbReference type="EMBL" id="LNIX01000029">
    <property type="protein sequence ID" value="OXA41407.1"/>
    <property type="molecule type" value="Genomic_DNA"/>
</dbReference>
<keyword evidence="1" id="KW-0472">Membrane</keyword>
<sequence length="596" mass="68634">MELQHGDKENFDKCNMTFLLLELILCTFSIISISRIHSLPTFNYDVSCLIQTAALRENSSLQSADFSEIYELHLDSSHRLGILSRHLISPFRNISTQFWRSNCMEILIFDNSGNYREYWDEIIYWGRKSRVTIFLILSVKAVQLLARSTLYEVMKTLNAPIYVIVPVEGEIQTSLVSPTSGTLQFKRLPAQNSGTLPSARELNLLRRVFDLNQNWHKLAFDPIWLRNLVKVDCEIHRDFTRTGSPCFSAFGPMLVMARKLNFTYADKGSNPYEWFKMGLQANHMVLEPGEKFHVEKSMEYYVLYCQKNPTWNSVMISYFFTIMDEYVWLGLALLSILLRVTNLGGFVDLAVSFLRQAVSKRNLTFAGVLSILCMTILSSWYDAVITCEITKPLEKYVVATISEVFNRLGFKFHSTFDPWEMDVFKLSLKGVAGEKVACEKKLPGHFLQFYQYSGAAVFADEIAFEPNSDHVQDVLHFLKATYPNVTCNIVREIFYKRNVIWELRYFGGNALFGLLHGLSSNGIFSLYEHLWKFVDEQYARLNPIVEEMSSTGNFQNLLVAFQLFVVCIFGAILSFGVELVSGRIMEILKRFQKKAR</sequence>
<proteinExistence type="predicted"/>
<feature type="transmembrane region" description="Helical" evidence="1">
    <location>
        <begin position="326"/>
        <end position="351"/>
    </location>
</feature>
<name>A0A226D9I4_FOLCA</name>
<feature type="transmembrane region" description="Helical" evidence="1">
    <location>
        <begin position="363"/>
        <end position="381"/>
    </location>
</feature>
<evidence type="ECO:0000313" key="3">
    <source>
        <dbReference type="Proteomes" id="UP000198287"/>
    </source>
</evidence>
<accession>A0A226D9I4</accession>
<evidence type="ECO:0000256" key="1">
    <source>
        <dbReference type="SAM" id="Phobius"/>
    </source>
</evidence>
<reference evidence="2 3" key="1">
    <citation type="submission" date="2015-12" db="EMBL/GenBank/DDBJ databases">
        <title>The genome of Folsomia candida.</title>
        <authorList>
            <person name="Faddeeva A."/>
            <person name="Derks M.F."/>
            <person name="Anvar Y."/>
            <person name="Smit S."/>
            <person name="Van Straalen N."/>
            <person name="Roelofs D."/>
        </authorList>
    </citation>
    <scope>NUCLEOTIDE SEQUENCE [LARGE SCALE GENOMIC DNA]</scope>
    <source>
        <strain evidence="2 3">VU population</strain>
        <tissue evidence="2">Whole body</tissue>
    </source>
</reference>
<dbReference type="AlphaFoldDB" id="A0A226D9I4"/>
<keyword evidence="1" id="KW-0812">Transmembrane</keyword>
<comment type="caution">
    <text evidence="2">The sequence shown here is derived from an EMBL/GenBank/DDBJ whole genome shotgun (WGS) entry which is preliminary data.</text>
</comment>
<keyword evidence="1" id="KW-1133">Transmembrane helix</keyword>
<gene>
    <name evidence="2" type="ORF">Fcan01_23728</name>
</gene>